<proteinExistence type="predicted"/>
<dbReference type="PANTHER" id="PTHR43818">
    <property type="entry name" value="BCDNA.GH03377"/>
    <property type="match status" value="1"/>
</dbReference>
<dbReference type="InterPro" id="IPR055170">
    <property type="entry name" value="GFO_IDH_MocA-like_dom"/>
</dbReference>
<dbReference type="Pfam" id="PF01408">
    <property type="entry name" value="GFO_IDH_MocA"/>
    <property type="match status" value="1"/>
</dbReference>
<evidence type="ECO:0008006" key="6">
    <source>
        <dbReference type="Google" id="ProtNLM"/>
    </source>
</evidence>
<dbReference type="Gene3D" id="3.30.360.10">
    <property type="entry name" value="Dihydrodipicolinate Reductase, domain 2"/>
    <property type="match status" value="1"/>
</dbReference>
<dbReference type="EMBL" id="MFKF01000366">
    <property type="protein sequence ID" value="OGG45758.1"/>
    <property type="molecule type" value="Genomic_DNA"/>
</dbReference>
<dbReference type="GO" id="GO:0000166">
    <property type="term" value="F:nucleotide binding"/>
    <property type="evidence" value="ECO:0007669"/>
    <property type="project" value="InterPro"/>
</dbReference>
<dbReference type="GO" id="GO:0016491">
    <property type="term" value="F:oxidoreductase activity"/>
    <property type="evidence" value="ECO:0007669"/>
    <property type="project" value="UniProtKB-KW"/>
</dbReference>
<accession>A0A1F6C9C9</accession>
<dbReference type="AlphaFoldDB" id="A0A1F6C9C9"/>
<comment type="caution">
    <text evidence="4">The sequence shown here is derived from an EMBL/GenBank/DDBJ whole genome shotgun (WGS) entry which is preliminary data.</text>
</comment>
<protein>
    <recommendedName>
        <fullName evidence="6">Gfo/Idh/MocA family oxidoreductase</fullName>
    </recommendedName>
</protein>
<evidence type="ECO:0000313" key="5">
    <source>
        <dbReference type="Proteomes" id="UP000178606"/>
    </source>
</evidence>
<dbReference type="Gene3D" id="3.40.50.720">
    <property type="entry name" value="NAD(P)-binding Rossmann-like Domain"/>
    <property type="match status" value="1"/>
</dbReference>
<dbReference type="SUPFAM" id="SSF51735">
    <property type="entry name" value="NAD(P)-binding Rossmann-fold domains"/>
    <property type="match status" value="1"/>
</dbReference>
<feature type="domain" description="GFO/IDH/MocA-like oxidoreductase" evidence="3">
    <location>
        <begin position="131"/>
        <end position="251"/>
    </location>
</feature>
<dbReference type="Pfam" id="PF22725">
    <property type="entry name" value="GFO_IDH_MocA_C3"/>
    <property type="match status" value="1"/>
</dbReference>
<feature type="domain" description="Gfo/Idh/MocA-like oxidoreductase N-terminal" evidence="2">
    <location>
        <begin position="6"/>
        <end position="121"/>
    </location>
</feature>
<organism evidence="4 5">
    <name type="scientific">Handelsmanbacteria sp. (strain RIFCSPLOWO2_12_FULL_64_10)</name>
    <dbReference type="NCBI Taxonomy" id="1817868"/>
    <lineage>
        <taxon>Bacteria</taxon>
        <taxon>Candidatus Handelsmaniibacteriota</taxon>
    </lineage>
</organism>
<name>A0A1F6C9C9_HANXR</name>
<sequence>MSKLGLGVIGCGNMGASLATSAATLDNAKVVCVSDVDEAKGKELAGKLSVDYDPDYRHMLKRGDVEAVLIASPPFMHPEMAVAAAEAGVHVFSEKPMSPTLEGCDAMIAAARRHGVRLGIGLVCRFHATHSKVREIALSGEIGRPVCLTVHRIGGGWGGTWVAHWRTKRAQSGGTLMEVNAHEIDFMRFVLGDVRRVYAAGGNYREKGIDYPDVALVSMTFASGAVGSLHSSHVSAVGGYGGRLDGTEGSVTFPAIWGKEAALTVKRFDGEARALPIAEIKVPSPVAEEIRRFVEAVQNVEEPPVGGAEGRAATEVALAAYRSIETGQAVELPL</sequence>
<evidence type="ECO:0000259" key="3">
    <source>
        <dbReference type="Pfam" id="PF22725"/>
    </source>
</evidence>
<dbReference type="InterPro" id="IPR000683">
    <property type="entry name" value="Gfo/Idh/MocA-like_OxRdtase_N"/>
</dbReference>
<keyword evidence="1" id="KW-0560">Oxidoreductase</keyword>
<gene>
    <name evidence="4" type="ORF">A3F84_12205</name>
</gene>
<reference evidence="4 5" key="1">
    <citation type="journal article" date="2016" name="Nat. Commun.">
        <title>Thousands of microbial genomes shed light on interconnected biogeochemical processes in an aquifer system.</title>
        <authorList>
            <person name="Anantharaman K."/>
            <person name="Brown C.T."/>
            <person name="Hug L.A."/>
            <person name="Sharon I."/>
            <person name="Castelle C.J."/>
            <person name="Probst A.J."/>
            <person name="Thomas B.C."/>
            <person name="Singh A."/>
            <person name="Wilkins M.J."/>
            <person name="Karaoz U."/>
            <person name="Brodie E.L."/>
            <person name="Williams K.H."/>
            <person name="Hubbard S.S."/>
            <person name="Banfield J.F."/>
        </authorList>
    </citation>
    <scope>NUCLEOTIDE SEQUENCE [LARGE SCALE GENOMIC DNA]</scope>
    <source>
        <strain evidence="5">RIFCSPLOWO2_12_FULL_64_10</strain>
    </source>
</reference>
<dbReference type="SUPFAM" id="SSF55347">
    <property type="entry name" value="Glyceraldehyde-3-phosphate dehydrogenase-like, C-terminal domain"/>
    <property type="match status" value="1"/>
</dbReference>
<dbReference type="InterPro" id="IPR036291">
    <property type="entry name" value="NAD(P)-bd_dom_sf"/>
</dbReference>
<evidence type="ECO:0000313" key="4">
    <source>
        <dbReference type="EMBL" id="OGG45758.1"/>
    </source>
</evidence>
<evidence type="ECO:0000259" key="2">
    <source>
        <dbReference type="Pfam" id="PF01408"/>
    </source>
</evidence>
<dbReference type="Proteomes" id="UP000178606">
    <property type="component" value="Unassembled WGS sequence"/>
</dbReference>
<dbReference type="PANTHER" id="PTHR43818:SF11">
    <property type="entry name" value="BCDNA.GH03377"/>
    <property type="match status" value="1"/>
</dbReference>
<evidence type="ECO:0000256" key="1">
    <source>
        <dbReference type="ARBA" id="ARBA00023002"/>
    </source>
</evidence>
<dbReference type="InterPro" id="IPR050463">
    <property type="entry name" value="Gfo/Idh/MocA_oxidrdct_glycsds"/>
</dbReference>